<evidence type="ECO:0000259" key="4">
    <source>
        <dbReference type="PROSITE" id="PS50158"/>
    </source>
</evidence>
<dbReference type="AlphaFoldDB" id="A0A2Z6RHJ5"/>
<feature type="compositionally biased region" description="Polar residues" evidence="3">
    <location>
        <begin position="20"/>
        <end position="35"/>
    </location>
</feature>
<evidence type="ECO:0000256" key="3">
    <source>
        <dbReference type="SAM" id="MobiDB-lite"/>
    </source>
</evidence>
<dbReference type="Proteomes" id="UP000615446">
    <property type="component" value="Unassembled WGS sequence"/>
</dbReference>
<keyword evidence="1" id="KW-0863">Zinc-finger</keyword>
<dbReference type="GO" id="GO:0008270">
    <property type="term" value="F:zinc ion binding"/>
    <property type="evidence" value="ECO:0007669"/>
    <property type="project" value="UniProtKB-KW"/>
</dbReference>
<dbReference type="EMBL" id="BLAL01000315">
    <property type="protein sequence ID" value="GET02717.1"/>
    <property type="molecule type" value="Genomic_DNA"/>
</dbReference>
<dbReference type="Proteomes" id="UP000247702">
    <property type="component" value="Unassembled WGS sequence"/>
</dbReference>
<reference evidence="5 7" key="1">
    <citation type="submission" date="2017-11" db="EMBL/GenBank/DDBJ databases">
        <title>The genome of Rhizophagus clarus HR1 reveals common genetic basis of auxotrophy among arbuscular mycorrhizal fungi.</title>
        <authorList>
            <person name="Kobayashi Y."/>
        </authorList>
    </citation>
    <scope>NUCLEOTIDE SEQUENCE [LARGE SCALE GENOMIC DNA]</scope>
    <source>
        <strain evidence="5 7">HR1</strain>
    </source>
</reference>
<dbReference type="GO" id="GO:0003676">
    <property type="term" value="F:nucleic acid binding"/>
    <property type="evidence" value="ECO:0007669"/>
    <property type="project" value="InterPro"/>
</dbReference>
<keyword evidence="1" id="KW-0862">Zinc</keyword>
<dbReference type="PROSITE" id="PS50158">
    <property type="entry name" value="ZF_CCHC"/>
    <property type="match status" value="1"/>
</dbReference>
<comment type="caution">
    <text evidence="5">The sequence shown here is derived from an EMBL/GenBank/DDBJ whole genome shotgun (WGS) entry which is preliminary data.</text>
</comment>
<keyword evidence="1" id="KW-0479">Metal-binding</keyword>
<name>A0A2Z6RHJ5_9GLOM</name>
<dbReference type="SMART" id="SM00343">
    <property type="entry name" value="ZnF_C2HC"/>
    <property type="match status" value="2"/>
</dbReference>
<protein>
    <recommendedName>
        <fullName evidence="4">CCHC-type domain-containing protein</fullName>
    </recommendedName>
</protein>
<keyword evidence="2" id="KW-0175">Coiled coil</keyword>
<sequence>MNDNNWETVKSKKASHNKRFNQNPNERNWKSFNQKPNERNCKPLKKTKYGTGCLYCHKEGHWQWECPEIRCKNCGKLGHKVCEEKFQPADKPQRVVINQEVNVYSQGPVYRKDSQPRRFPLPKEMKICQECGRNETAWISVNEKHYIIIINENLLPEDENIEQKYGPLCLKCEEKFQRRISKVKGEYKPVECNQCGEKGSRDIMKQLQEGYGPKYYCDLNCLYARKILMEGKIDKERLEILLNRYTEGSKYKGSQCKDVTKKEIIKRMKGSEIFKELLEHHKAREQQQRFYESWKKAIKASEFGKDFHTYFKEVILQDPEIKELIGLRPEGTLALEKSIEFKNKQLKEYNHLQAKYGNLTEFIEVQIRNNQQQQIRIQQLENELATLKDEKNVGK</sequence>
<feature type="coiled-coil region" evidence="2">
    <location>
        <begin position="363"/>
        <end position="390"/>
    </location>
</feature>
<dbReference type="SUPFAM" id="SSF57756">
    <property type="entry name" value="Retrovirus zinc finger-like domains"/>
    <property type="match status" value="1"/>
</dbReference>
<evidence type="ECO:0000313" key="6">
    <source>
        <dbReference type="EMBL" id="GET02717.1"/>
    </source>
</evidence>
<reference evidence="6" key="2">
    <citation type="submission" date="2019-10" db="EMBL/GenBank/DDBJ databases">
        <title>Conservation and host-specific expression of non-tandemly repeated heterogenous ribosome RNA gene in arbuscular mycorrhizal fungi.</title>
        <authorList>
            <person name="Maeda T."/>
            <person name="Kobayashi Y."/>
            <person name="Nakagawa T."/>
            <person name="Ezawa T."/>
            <person name="Yamaguchi K."/>
            <person name="Bino T."/>
            <person name="Nishimoto Y."/>
            <person name="Shigenobu S."/>
            <person name="Kawaguchi M."/>
        </authorList>
    </citation>
    <scope>NUCLEOTIDE SEQUENCE</scope>
    <source>
        <strain evidence="6">HR1</strain>
    </source>
</reference>
<evidence type="ECO:0000313" key="5">
    <source>
        <dbReference type="EMBL" id="GBB96869.1"/>
    </source>
</evidence>
<accession>A0A2Z6RHJ5</accession>
<keyword evidence="7" id="KW-1185">Reference proteome</keyword>
<feature type="domain" description="CCHC-type" evidence="4">
    <location>
        <begin position="53"/>
        <end position="68"/>
    </location>
</feature>
<dbReference type="InterPro" id="IPR036875">
    <property type="entry name" value="Znf_CCHC_sf"/>
</dbReference>
<dbReference type="EMBL" id="BEXD01002068">
    <property type="protein sequence ID" value="GBB96869.1"/>
    <property type="molecule type" value="Genomic_DNA"/>
</dbReference>
<evidence type="ECO:0000313" key="7">
    <source>
        <dbReference type="Proteomes" id="UP000247702"/>
    </source>
</evidence>
<organism evidence="5 7">
    <name type="scientific">Rhizophagus clarus</name>
    <dbReference type="NCBI Taxonomy" id="94130"/>
    <lineage>
        <taxon>Eukaryota</taxon>
        <taxon>Fungi</taxon>
        <taxon>Fungi incertae sedis</taxon>
        <taxon>Mucoromycota</taxon>
        <taxon>Glomeromycotina</taxon>
        <taxon>Glomeromycetes</taxon>
        <taxon>Glomerales</taxon>
        <taxon>Glomeraceae</taxon>
        <taxon>Rhizophagus</taxon>
    </lineage>
</organism>
<dbReference type="InterPro" id="IPR001878">
    <property type="entry name" value="Znf_CCHC"/>
</dbReference>
<gene>
    <name evidence="6" type="ORF">RCL2_002908700</name>
    <name evidence="5" type="ORF">RclHR1_02860002</name>
</gene>
<evidence type="ECO:0000256" key="2">
    <source>
        <dbReference type="SAM" id="Coils"/>
    </source>
</evidence>
<evidence type="ECO:0000256" key="1">
    <source>
        <dbReference type="PROSITE-ProRule" id="PRU00047"/>
    </source>
</evidence>
<feature type="region of interest" description="Disordered" evidence="3">
    <location>
        <begin position="1"/>
        <end position="37"/>
    </location>
</feature>
<proteinExistence type="predicted"/>